<dbReference type="OrthoDB" id="3790807at2759"/>
<evidence type="ECO:0000256" key="4">
    <source>
        <dbReference type="ARBA" id="ARBA00013948"/>
    </source>
</evidence>
<evidence type="ECO:0000256" key="5">
    <source>
        <dbReference type="ARBA" id="ARBA00019973"/>
    </source>
</evidence>
<feature type="region of interest" description="Disordered" evidence="10">
    <location>
        <begin position="354"/>
        <end position="378"/>
    </location>
</feature>
<dbReference type="GO" id="GO:0005737">
    <property type="term" value="C:cytoplasm"/>
    <property type="evidence" value="ECO:0007669"/>
    <property type="project" value="TreeGrafter"/>
</dbReference>
<dbReference type="EC" id="2.7.11.1" evidence="3"/>
<dbReference type="GO" id="GO:0005634">
    <property type="term" value="C:nucleus"/>
    <property type="evidence" value="ECO:0007669"/>
    <property type="project" value="TreeGrafter"/>
</dbReference>
<dbReference type="GO" id="GO:0004674">
    <property type="term" value="F:protein serine/threonine kinase activity"/>
    <property type="evidence" value="ECO:0007669"/>
    <property type="project" value="UniProtKB-EC"/>
</dbReference>
<dbReference type="Proteomes" id="UP000240883">
    <property type="component" value="Unassembled WGS sequence"/>
</dbReference>
<name>A0A2T2P9X4_CORCC</name>
<dbReference type="InterPro" id="IPR000719">
    <property type="entry name" value="Prot_kinase_dom"/>
</dbReference>
<dbReference type="PANTHER" id="PTHR44167:SF18">
    <property type="entry name" value="PROTEIN KINASE DOMAIN-CONTAINING PROTEIN"/>
    <property type="match status" value="1"/>
</dbReference>
<dbReference type="PROSITE" id="PS50011">
    <property type="entry name" value="PROTEIN_KINASE_DOM"/>
    <property type="match status" value="1"/>
</dbReference>
<dbReference type="SUPFAM" id="SSF56112">
    <property type="entry name" value="Protein kinase-like (PK-like)"/>
    <property type="match status" value="1"/>
</dbReference>
<keyword evidence="13" id="KW-1185">Reference proteome</keyword>
<dbReference type="PANTHER" id="PTHR44167">
    <property type="entry name" value="OVARIAN-SPECIFIC SERINE/THREONINE-PROTEIN KINASE LOK-RELATED"/>
    <property type="match status" value="1"/>
</dbReference>
<sequence>METALSTLSKRLIKAACKDQNFSGQYFIPAHTLGLIISREAVLQIFRYHCDTIDSEPSIEHIRAVDKIVGCTEAKATREPQYLRVFGVLAYSCNIEGVKIFFDKLLGRNGSVLALPTDNELPIGEEHAENIFGITGGINFFMHQHIVCAIVLKEGQLNKVPESVDCPLPFLGERIKLGSGSSGIVYKVKISKGYWINSHRSEMPEWDVALKEYHIEDRTDAEVERKFTSESEILEKIRQSVSPRHINLDIGGLIIGPSRCLFYRIAKTDLAEYFWSPQDVKSWNYTRRWMLIKNTLGLMEALSQLHHSSTGHIIIHLDIRPENILIFDGEDDRNGEIWKLADFDQAKIQRESESGRFSLDETDKSPCHTPHYSSVRPPPQSRCFDAPEIMDGKASSKSDVWSLACLICQILSFLYLGQKGLAGLQTELAASWNTNGDYRYYRKNWIERRGFFDSEMKLSNPGLENWLKNLVAHVKTKSPSEAKFVAIVKKELLEKVFVREKERISADKLCTDMNLASFRTLCPPNTTISASPTSSTSPVPHISDGNSLMTMQSASEISGIGFENREDQVPLNICIKNVSNNDGISTTNDNKSMEEPRDLAIPSMASPIDINLVSICSDHCKAIAKGNLRLLYSLWNDRDSLMAKCPGCKAHPLEKAVQAHNLEHMKLLLAMEGVRIDQPCLRESSPIMVACKENWPEGVRELYSQGAKVDWGRYRQIKCSLSVDMVKKMDAIKDKEKKSGKKTVFNFFTRSDNL</sequence>
<organism evidence="12 13">
    <name type="scientific">Corynespora cassiicola Philippines</name>
    <dbReference type="NCBI Taxonomy" id="1448308"/>
    <lineage>
        <taxon>Eukaryota</taxon>
        <taxon>Fungi</taxon>
        <taxon>Dikarya</taxon>
        <taxon>Ascomycota</taxon>
        <taxon>Pezizomycotina</taxon>
        <taxon>Dothideomycetes</taxon>
        <taxon>Pleosporomycetidae</taxon>
        <taxon>Pleosporales</taxon>
        <taxon>Corynesporascaceae</taxon>
        <taxon>Corynespora</taxon>
    </lineage>
</organism>
<dbReference type="GO" id="GO:0044773">
    <property type="term" value="P:mitotic DNA damage checkpoint signaling"/>
    <property type="evidence" value="ECO:0007669"/>
    <property type="project" value="TreeGrafter"/>
</dbReference>
<dbReference type="SUPFAM" id="SSF48403">
    <property type="entry name" value="Ankyrin repeat"/>
    <property type="match status" value="1"/>
</dbReference>
<reference evidence="12 13" key="1">
    <citation type="journal article" date="2018" name="Front. Microbiol.">
        <title>Genome-Wide Analysis of Corynespora cassiicola Leaf Fall Disease Putative Effectors.</title>
        <authorList>
            <person name="Lopez D."/>
            <person name="Ribeiro S."/>
            <person name="Label P."/>
            <person name="Fumanal B."/>
            <person name="Venisse J.S."/>
            <person name="Kohler A."/>
            <person name="de Oliveira R.R."/>
            <person name="Labutti K."/>
            <person name="Lipzen A."/>
            <person name="Lail K."/>
            <person name="Bauer D."/>
            <person name="Ohm R.A."/>
            <person name="Barry K.W."/>
            <person name="Spatafora J."/>
            <person name="Grigoriev I.V."/>
            <person name="Martin F.M."/>
            <person name="Pujade-Renaud V."/>
        </authorList>
    </citation>
    <scope>NUCLEOTIDE SEQUENCE [LARGE SCALE GENOMIC DNA]</scope>
    <source>
        <strain evidence="12 13">Philippines</strain>
    </source>
</reference>
<evidence type="ECO:0000256" key="1">
    <source>
        <dbReference type="ARBA" id="ARBA00003747"/>
    </source>
</evidence>
<evidence type="ECO:0000256" key="3">
    <source>
        <dbReference type="ARBA" id="ARBA00012513"/>
    </source>
</evidence>
<evidence type="ECO:0000256" key="9">
    <source>
        <dbReference type="ARBA" id="ARBA00048679"/>
    </source>
</evidence>
<dbReference type="InterPro" id="IPR011009">
    <property type="entry name" value="Kinase-like_dom_sf"/>
</dbReference>
<comment type="subunit">
    <text evidence="2">Component of the EKC/KEOPS complex composed of at least BUD32, CGI121, GON7, KAE1 and PCC1; the whole complex dimerizes.</text>
</comment>
<feature type="compositionally biased region" description="Basic and acidic residues" evidence="10">
    <location>
        <begin position="354"/>
        <end position="366"/>
    </location>
</feature>
<comment type="catalytic activity">
    <reaction evidence="8">
        <text>L-threonyl-[protein] + ATP = O-phospho-L-threonyl-[protein] + ADP + H(+)</text>
        <dbReference type="Rhea" id="RHEA:46608"/>
        <dbReference type="Rhea" id="RHEA-COMP:11060"/>
        <dbReference type="Rhea" id="RHEA-COMP:11605"/>
        <dbReference type="ChEBI" id="CHEBI:15378"/>
        <dbReference type="ChEBI" id="CHEBI:30013"/>
        <dbReference type="ChEBI" id="CHEBI:30616"/>
        <dbReference type="ChEBI" id="CHEBI:61977"/>
        <dbReference type="ChEBI" id="CHEBI:456216"/>
        <dbReference type="EC" id="2.7.11.1"/>
    </reaction>
</comment>
<dbReference type="InterPro" id="IPR036770">
    <property type="entry name" value="Ankyrin_rpt-contain_sf"/>
</dbReference>
<evidence type="ECO:0000313" key="13">
    <source>
        <dbReference type="Proteomes" id="UP000240883"/>
    </source>
</evidence>
<dbReference type="SMART" id="SM00220">
    <property type="entry name" value="S_TKc"/>
    <property type="match status" value="1"/>
</dbReference>
<evidence type="ECO:0000256" key="6">
    <source>
        <dbReference type="ARBA" id="ARBA00030980"/>
    </source>
</evidence>
<dbReference type="GO" id="GO:0005524">
    <property type="term" value="F:ATP binding"/>
    <property type="evidence" value="ECO:0007669"/>
    <property type="project" value="InterPro"/>
</dbReference>
<dbReference type="Gene3D" id="1.10.510.10">
    <property type="entry name" value="Transferase(Phosphotransferase) domain 1"/>
    <property type="match status" value="1"/>
</dbReference>
<dbReference type="STRING" id="1448308.A0A2T2P9X4"/>
<dbReference type="Pfam" id="PF00069">
    <property type="entry name" value="Pkinase"/>
    <property type="match status" value="1"/>
</dbReference>
<dbReference type="PROSITE" id="PS00109">
    <property type="entry name" value="PROTEIN_KINASE_TYR"/>
    <property type="match status" value="1"/>
</dbReference>
<accession>A0A2T2P9X4</accession>
<proteinExistence type="predicted"/>
<protein>
    <recommendedName>
        <fullName evidence="5">EKC/KEOPS complex subunit BUD32</fullName>
        <ecNumber evidence="3">2.7.11.1</ecNumber>
    </recommendedName>
    <alternativeName>
        <fullName evidence="6 7">Atypical Serine/threonine protein kinase BUD32</fullName>
    </alternativeName>
    <alternativeName>
        <fullName evidence="4">EKC/KEOPS complex subunit bud32</fullName>
    </alternativeName>
</protein>
<evidence type="ECO:0000259" key="11">
    <source>
        <dbReference type="PROSITE" id="PS50011"/>
    </source>
</evidence>
<evidence type="ECO:0000256" key="2">
    <source>
        <dbReference type="ARBA" id="ARBA00011534"/>
    </source>
</evidence>
<keyword evidence="12" id="KW-0418">Kinase</keyword>
<keyword evidence="12" id="KW-0808">Transferase</keyword>
<dbReference type="InterPro" id="IPR008266">
    <property type="entry name" value="Tyr_kinase_AS"/>
</dbReference>
<evidence type="ECO:0000256" key="8">
    <source>
        <dbReference type="ARBA" id="ARBA00047899"/>
    </source>
</evidence>
<dbReference type="EMBL" id="KZ678128">
    <property type="protein sequence ID" value="PSN74472.1"/>
    <property type="molecule type" value="Genomic_DNA"/>
</dbReference>
<dbReference type="AlphaFoldDB" id="A0A2T2P9X4"/>
<comment type="function">
    <text evidence="1">Component of the EKC/KEOPS complex that is required for the formation of a threonylcarbamoyl group on adenosine at position 37 (t(6)A37) in tRNAs that read codons beginning with adenine. The complex is probably involved in the transfer of the threonylcarbamoyl moiety of threonylcarbamoyl-AMP (TC-AMP) to the N6 group of A37. BUD32 has ATPase activity in the context of the EKC/KEOPS complex and likely plays a supporting role to the catalytic subunit KAE1. The EKC/KEOPS complex also promotes both telomere uncapping and telomere elongation. The complex is required for efficient recruitment of transcriptional coactivators.</text>
</comment>
<comment type="catalytic activity">
    <reaction evidence="9">
        <text>L-seryl-[protein] + ATP = O-phospho-L-seryl-[protein] + ADP + H(+)</text>
        <dbReference type="Rhea" id="RHEA:17989"/>
        <dbReference type="Rhea" id="RHEA-COMP:9863"/>
        <dbReference type="Rhea" id="RHEA-COMP:11604"/>
        <dbReference type="ChEBI" id="CHEBI:15378"/>
        <dbReference type="ChEBI" id="CHEBI:29999"/>
        <dbReference type="ChEBI" id="CHEBI:30616"/>
        <dbReference type="ChEBI" id="CHEBI:83421"/>
        <dbReference type="ChEBI" id="CHEBI:456216"/>
        <dbReference type="EC" id="2.7.11.1"/>
    </reaction>
</comment>
<evidence type="ECO:0000313" key="12">
    <source>
        <dbReference type="EMBL" id="PSN74472.1"/>
    </source>
</evidence>
<dbReference type="Gene3D" id="1.25.40.20">
    <property type="entry name" value="Ankyrin repeat-containing domain"/>
    <property type="match status" value="1"/>
</dbReference>
<evidence type="ECO:0000256" key="7">
    <source>
        <dbReference type="ARBA" id="ARBA00033194"/>
    </source>
</evidence>
<feature type="domain" description="Protein kinase" evidence="11">
    <location>
        <begin position="171"/>
        <end position="515"/>
    </location>
</feature>
<gene>
    <name evidence="12" type="ORF">BS50DRAFT_581280</name>
</gene>
<evidence type="ECO:0000256" key="10">
    <source>
        <dbReference type="SAM" id="MobiDB-lite"/>
    </source>
</evidence>